<reference evidence="2 3" key="2">
    <citation type="submission" date="2018-05" db="EMBL/GenBank/DDBJ databases">
        <authorList>
            <person name="Lanie J.A."/>
            <person name="Ng W.-L."/>
            <person name="Kazmierczak K.M."/>
            <person name="Andrzejewski T.M."/>
            <person name="Davidsen T.M."/>
            <person name="Wayne K.J."/>
            <person name="Tettelin H."/>
            <person name="Glass J.I."/>
            <person name="Rusch D."/>
            <person name="Podicherti R."/>
            <person name="Tsui H.-C.T."/>
            <person name="Winkler M.E."/>
        </authorList>
    </citation>
    <scope>NUCLEOTIDE SEQUENCE [LARGE SCALE GENOMIC DNA]</scope>
    <source>
        <strain evidence="2 3">C305</strain>
    </source>
</reference>
<keyword evidence="1" id="KW-0472">Membrane</keyword>
<keyword evidence="1" id="KW-0812">Transmembrane</keyword>
<gene>
    <name evidence="2" type="ORF">DIT68_10515</name>
</gene>
<dbReference type="AlphaFoldDB" id="A0A2U2XC85"/>
<protein>
    <submittedName>
        <fullName evidence="2">Uncharacterized protein</fullName>
    </submittedName>
</protein>
<evidence type="ECO:0000313" key="3">
    <source>
        <dbReference type="Proteomes" id="UP000245370"/>
    </source>
</evidence>
<sequence>MSNKFKIGYIIFIFTLSALVGSQFFVKNKILNGLDNLNYVKGQIEYYQSKPSPIDETDEIRKVLHIKLKNSSRVYRDGFALLSALDKN</sequence>
<name>A0A2U2XC85_9FLAO</name>
<comment type="caution">
    <text evidence="2">The sequence shown here is derived from an EMBL/GenBank/DDBJ whole genome shotgun (WGS) entry which is preliminary data.</text>
</comment>
<keyword evidence="1" id="KW-1133">Transmembrane helix</keyword>
<feature type="non-terminal residue" evidence="2">
    <location>
        <position position="88"/>
    </location>
</feature>
<evidence type="ECO:0000313" key="2">
    <source>
        <dbReference type="EMBL" id="PWH85360.1"/>
    </source>
</evidence>
<dbReference type="EMBL" id="QFRJ01000007">
    <property type="protein sequence ID" value="PWH85360.1"/>
    <property type="molecule type" value="Genomic_DNA"/>
</dbReference>
<keyword evidence="3" id="KW-1185">Reference proteome</keyword>
<dbReference type="RefSeq" id="WP_146194188.1">
    <property type="nucleotide sequence ID" value="NZ_QFRJ01000007.1"/>
</dbReference>
<dbReference type="Proteomes" id="UP000245370">
    <property type="component" value="Unassembled WGS sequence"/>
</dbReference>
<evidence type="ECO:0000256" key="1">
    <source>
        <dbReference type="SAM" id="Phobius"/>
    </source>
</evidence>
<proteinExistence type="predicted"/>
<feature type="transmembrane region" description="Helical" evidence="1">
    <location>
        <begin position="7"/>
        <end position="26"/>
    </location>
</feature>
<reference evidence="2 3" key="1">
    <citation type="submission" date="2018-05" db="EMBL/GenBank/DDBJ databases">
        <title>Brumimicrobium oceani sp. nov., isolated from coastal sediment.</title>
        <authorList>
            <person name="Kou Y."/>
        </authorList>
    </citation>
    <scope>NUCLEOTIDE SEQUENCE [LARGE SCALE GENOMIC DNA]</scope>
    <source>
        <strain evidence="2 3">C305</strain>
    </source>
</reference>
<accession>A0A2U2XC85</accession>
<organism evidence="2 3">
    <name type="scientific">Brumimicrobium oceani</name>
    <dbReference type="NCBI Taxonomy" id="2100725"/>
    <lineage>
        <taxon>Bacteria</taxon>
        <taxon>Pseudomonadati</taxon>
        <taxon>Bacteroidota</taxon>
        <taxon>Flavobacteriia</taxon>
        <taxon>Flavobacteriales</taxon>
        <taxon>Crocinitomicaceae</taxon>
        <taxon>Brumimicrobium</taxon>
    </lineage>
</organism>